<dbReference type="GeneID" id="99684498"/>
<dbReference type="OrthoDB" id="9946949at2"/>
<organism evidence="1 2">
    <name type="scientific">Rubrivivax gelatinosus</name>
    <name type="common">Rhodocyclus gelatinosus</name>
    <name type="synonym">Rhodopseudomonas gelatinosa</name>
    <dbReference type="NCBI Taxonomy" id="28068"/>
    <lineage>
        <taxon>Bacteria</taxon>
        <taxon>Pseudomonadati</taxon>
        <taxon>Pseudomonadota</taxon>
        <taxon>Betaproteobacteria</taxon>
        <taxon>Burkholderiales</taxon>
        <taxon>Sphaerotilaceae</taxon>
        <taxon>Rubrivivax</taxon>
    </lineage>
</organism>
<reference evidence="1 2" key="1">
    <citation type="submission" date="2019-03" db="EMBL/GenBank/DDBJ databases">
        <title>Genomic Encyclopedia of Type Strains, Phase IV (KMG-IV): sequencing the most valuable type-strain genomes for metagenomic binning, comparative biology and taxonomic classification.</title>
        <authorList>
            <person name="Goeker M."/>
        </authorList>
    </citation>
    <scope>NUCLEOTIDE SEQUENCE [LARGE SCALE GENOMIC DNA]</scope>
    <source>
        <strain evidence="1 2">DSM 1709</strain>
    </source>
</reference>
<sequence length="214" mass="23982">MNLNLGPLGPLPAQAPALLLGQSADIRQLACSAISRLRTLVSRLEPNDLLLRAALMDDGESWLRRLVTDAEALRHELVSERRALDELRREDATRRNALDLAATELMFAAEVELAALKKTVLDVIDAGEKYMREVLREAGVPSEEIDRIVAEKSAAQRAQTEERIEEASRVSSVLQAFLRDPLRRVEQLDESMRTAVEERHRLRYEQGKASGHIA</sequence>
<comment type="caution">
    <text evidence="1">The sequence shown here is derived from an EMBL/GenBank/DDBJ whole genome shotgun (WGS) entry which is preliminary data.</text>
</comment>
<name>A0A4R2M9J0_RUBGE</name>
<dbReference type="AlphaFoldDB" id="A0A4R2M9J0"/>
<proteinExistence type="predicted"/>
<evidence type="ECO:0000313" key="2">
    <source>
        <dbReference type="Proteomes" id="UP000295106"/>
    </source>
</evidence>
<dbReference type="RefSeq" id="WP_132646764.1">
    <property type="nucleotide sequence ID" value="NZ_CP181386.1"/>
</dbReference>
<dbReference type="EMBL" id="SLXD01000005">
    <property type="protein sequence ID" value="TCP03070.1"/>
    <property type="molecule type" value="Genomic_DNA"/>
</dbReference>
<gene>
    <name evidence="1" type="ORF">EV684_105236</name>
</gene>
<protein>
    <submittedName>
        <fullName evidence="1">Uncharacterized protein</fullName>
    </submittedName>
</protein>
<evidence type="ECO:0000313" key="1">
    <source>
        <dbReference type="EMBL" id="TCP03070.1"/>
    </source>
</evidence>
<dbReference type="Proteomes" id="UP000295106">
    <property type="component" value="Unassembled WGS sequence"/>
</dbReference>
<accession>A0A4R2M9J0</accession>